<keyword evidence="1" id="KW-0812">Transmembrane</keyword>
<dbReference type="InterPro" id="IPR001173">
    <property type="entry name" value="Glyco_trans_2-like"/>
</dbReference>
<keyword evidence="1" id="KW-1133">Transmembrane helix</keyword>
<evidence type="ECO:0000313" key="5">
    <source>
        <dbReference type="Proteomes" id="UP000028042"/>
    </source>
</evidence>
<name>A0A0H3IY58_CLOPA</name>
<dbReference type="GO" id="GO:0016740">
    <property type="term" value="F:transferase activity"/>
    <property type="evidence" value="ECO:0007669"/>
    <property type="project" value="UniProtKB-KW"/>
</dbReference>
<evidence type="ECO:0000313" key="6">
    <source>
        <dbReference type="Proteomes" id="UP000030905"/>
    </source>
</evidence>
<proteinExistence type="predicted"/>
<keyword evidence="1" id="KW-0472">Membrane</keyword>
<keyword evidence="3" id="KW-0808">Transferase</keyword>
<gene>
    <name evidence="3" type="ORF">CLPA_c03360</name>
    <name evidence="4" type="ORF">CP6013_02812</name>
</gene>
<dbReference type="SUPFAM" id="SSF53448">
    <property type="entry name" value="Nucleotide-diphospho-sugar transferases"/>
    <property type="match status" value="1"/>
</dbReference>
<reference evidence="3 6" key="1">
    <citation type="journal article" date="2015" name="Genome Announc.">
        <title>Complete Genome Sequence of the Nitrogen-Fixing and Solvent-Producing Clostridium pasteurianum DSM 525.</title>
        <authorList>
            <person name="Poehlein A."/>
            <person name="Grosse-Honebrink A."/>
            <person name="Zhang Y."/>
            <person name="Minton N.P."/>
            <person name="Daniel R."/>
        </authorList>
    </citation>
    <scope>NUCLEOTIDE SEQUENCE [LARGE SCALE GENOMIC DNA]</scope>
    <source>
        <strain evidence="3">DSM 525</strain>
        <strain evidence="6">DSM 525 / ATCC 6013</strain>
    </source>
</reference>
<evidence type="ECO:0000313" key="3">
    <source>
        <dbReference type="EMBL" id="AJA50424.1"/>
    </source>
</evidence>
<dbReference type="EMBL" id="CP009268">
    <property type="protein sequence ID" value="AJA50424.1"/>
    <property type="molecule type" value="Genomic_DNA"/>
</dbReference>
<dbReference type="RefSeq" id="WP_003440885.1">
    <property type="nucleotide sequence ID" value="NZ_ANZB01000001.1"/>
</dbReference>
<evidence type="ECO:0000256" key="1">
    <source>
        <dbReference type="SAM" id="Phobius"/>
    </source>
</evidence>
<reference evidence="4 5" key="3">
    <citation type="journal article" name="Genome Announc.">
        <title>Improved Draft Genome Sequence of Clostridium pasteurianum Strain ATCC 6013 (DSM 525) Using a Hybrid Next-Generation Sequencing Approach.</title>
        <authorList>
            <person name="Pyne M.E."/>
            <person name="Utturkar S."/>
            <person name="Brown S.D."/>
            <person name="Moo-Young M."/>
            <person name="Chung D.A."/>
            <person name="Chou C.P."/>
        </authorList>
    </citation>
    <scope>NUCLEOTIDE SEQUENCE [LARGE SCALE GENOMIC DNA]</scope>
    <source>
        <strain evidence="4 5">ATCC 6013</strain>
    </source>
</reference>
<dbReference type="EMBL" id="JPGY02000001">
    <property type="protein sequence ID" value="KRU13564.1"/>
    <property type="molecule type" value="Genomic_DNA"/>
</dbReference>
<protein>
    <submittedName>
        <fullName evidence="3">Family 2 glycosyl transferase</fullName>
    </submittedName>
    <submittedName>
        <fullName evidence="4">Glycosyl transferase family 2</fullName>
    </submittedName>
</protein>
<dbReference type="Proteomes" id="UP000028042">
    <property type="component" value="Unassembled WGS sequence"/>
</dbReference>
<feature type="transmembrane region" description="Helical" evidence="1">
    <location>
        <begin position="234"/>
        <end position="257"/>
    </location>
</feature>
<dbReference type="Pfam" id="PF00535">
    <property type="entry name" value="Glycos_transf_2"/>
    <property type="match status" value="1"/>
</dbReference>
<evidence type="ECO:0000313" key="4">
    <source>
        <dbReference type="EMBL" id="KRU13564.1"/>
    </source>
</evidence>
<dbReference type="KEGG" id="cpat:CLPA_c03360"/>
<dbReference type="AlphaFoldDB" id="A0A0H3IY58"/>
<sequence length="327" mass="36734">MKLIVQIPCYNEENTLPHTFKDLPNFIEGIDEIEYLIINDGSTDNTVEVAKSLGIHHVVSFKQNKGLAAGFMAGIDACLRLGADIIVNTDADNQYSGSDIKNIVKPIIDGQYDIVIGSRPIDDTEHFSKRKKMLQHLGSWVVRKASNTDIPDAPSGFRAYSRKAAMKLNVINHYTYTLETIIQAGQDKIAMTSVPIKTNPEIRKSRLFKSIGNYIKRSSVTIIRAYMMYKPLKFFCLIGLTIFIIGLLIALRFLVFFVQGNGAGHVQSILLSVLLLILGFQTVITGLQADLIASNRKLLEDIQYRVRKLDYDSEVKNLKAEKKYETD</sequence>
<dbReference type="GeneID" id="93072580"/>
<dbReference type="eggNOG" id="COG1215">
    <property type="taxonomic scope" value="Bacteria"/>
</dbReference>
<dbReference type="PATRIC" id="fig|1262449.3.peg.227"/>
<dbReference type="Proteomes" id="UP000030905">
    <property type="component" value="Chromosome"/>
</dbReference>
<dbReference type="CDD" id="cd04179">
    <property type="entry name" value="DPM_DPG-synthase_like"/>
    <property type="match status" value="1"/>
</dbReference>
<dbReference type="Gene3D" id="3.90.550.10">
    <property type="entry name" value="Spore Coat Polysaccharide Biosynthesis Protein SpsA, Chain A"/>
    <property type="match status" value="1"/>
</dbReference>
<dbReference type="InterPro" id="IPR029044">
    <property type="entry name" value="Nucleotide-diphossugar_trans"/>
</dbReference>
<accession>A0A0H3IY58</accession>
<feature type="domain" description="Glycosyltransferase 2-like" evidence="2">
    <location>
        <begin position="6"/>
        <end position="167"/>
    </location>
</feature>
<dbReference type="KEGG" id="cpae:CPAST_c03360"/>
<organism evidence="3 6">
    <name type="scientific">Clostridium pasteurianum DSM 525 = ATCC 6013</name>
    <dbReference type="NCBI Taxonomy" id="1262449"/>
    <lineage>
        <taxon>Bacteria</taxon>
        <taxon>Bacillati</taxon>
        <taxon>Bacillota</taxon>
        <taxon>Clostridia</taxon>
        <taxon>Eubacteriales</taxon>
        <taxon>Clostridiaceae</taxon>
        <taxon>Clostridium</taxon>
    </lineage>
</organism>
<reference evidence="4" key="2">
    <citation type="submission" date="2015-10" db="EMBL/GenBank/DDBJ databases">
        <title>Improved Draft Genome Sequence of Clostridium pasteurianum Strain ATCC 6013 (DSM 525) Using a Hybrid Next-Generation Sequencing Approach.</title>
        <authorList>
            <person name="Pyne M.E."/>
            <person name="Utturkar S.M."/>
            <person name="Brown S.D."/>
            <person name="Moo-Young M."/>
            <person name="Chung D.A."/>
            <person name="Chou P.C."/>
        </authorList>
    </citation>
    <scope>NUCLEOTIDE SEQUENCE</scope>
    <source>
        <strain evidence="4">ATCC 6013</strain>
    </source>
</reference>
<feature type="transmembrane region" description="Helical" evidence="1">
    <location>
        <begin position="269"/>
        <end position="287"/>
    </location>
</feature>
<dbReference type="InterPro" id="IPR050256">
    <property type="entry name" value="Glycosyltransferase_2"/>
</dbReference>
<evidence type="ECO:0000259" key="2">
    <source>
        <dbReference type="Pfam" id="PF00535"/>
    </source>
</evidence>
<dbReference type="PANTHER" id="PTHR48090">
    <property type="entry name" value="UNDECAPRENYL-PHOSPHATE 4-DEOXY-4-FORMAMIDO-L-ARABINOSE TRANSFERASE-RELATED"/>
    <property type="match status" value="1"/>
</dbReference>
<keyword evidence="6" id="KW-1185">Reference proteome</keyword>